<dbReference type="Pfam" id="PF08224">
    <property type="entry name" value="DUF1719"/>
    <property type="match status" value="1"/>
</dbReference>
<gene>
    <name evidence="2" type="ORF">BS78_K033500</name>
</gene>
<keyword evidence="1" id="KW-1133">Transmembrane helix</keyword>
<keyword evidence="3" id="KW-1185">Reference proteome</keyword>
<sequence length="343" mass="38436">MERLDMAILGMEFALEMSAKRPITDVSLLQLRKKIRCAYVQAKELRDRQKLLKAGDVRRLERFADCAHKFVGDLESACSLSRNNLCKNSIVRHLFEGRFHNGMATFVKYCGIPTEEGVEEQQKRCSKYSRAAIGFAISTLITCMVSESFSTVDTAVTADLLSWRMKSVWGRFFLVYISSFHLLTMTIFVFISFDKAYGYYAALFVPLIIGAAFHRRKLWAGPGPGGGERRRQSTADDDAITKRRLDFMFDLSALILSLDSFISIAGHFPSGPNKYFYIAGAGAVGFLFFSTILLSLYLMRVSTVRTAVLTLHAMHLDVLLIVLVSTLTAAAVTFLCFPDQATE</sequence>
<organism evidence="2 3">
    <name type="scientific">Paspalum vaginatum</name>
    <name type="common">seashore paspalum</name>
    <dbReference type="NCBI Taxonomy" id="158149"/>
    <lineage>
        <taxon>Eukaryota</taxon>
        <taxon>Viridiplantae</taxon>
        <taxon>Streptophyta</taxon>
        <taxon>Embryophyta</taxon>
        <taxon>Tracheophyta</taxon>
        <taxon>Spermatophyta</taxon>
        <taxon>Magnoliopsida</taxon>
        <taxon>Liliopsida</taxon>
        <taxon>Poales</taxon>
        <taxon>Poaceae</taxon>
        <taxon>PACMAD clade</taxon>
        <taxon>Panicoideae</taxon>
        <taxon>Andropogonodae</taxon>
        <taxon>Paspaleae</taxon>
        <taxon>Paspalinae</taxon>
        <taxon>Paspalum</taxon>
    </lineage>
</organism>
<dbReference type="OrthoDB" id="655425at2759"/>
<comment type="caution">
    <text evidence="2">The sequence shown here is derived from an EMBL/GenBank/DDBJ whole genome shotgun (WGS) entry which is preliminary data.</text>
</comment>
<dbReference type="Proteomes" id="UP001164776">
    <property type="component" value="Unassembled WGS sequence"/>
</dbReference>
<feature type="transmembrane region" description="Helical" evidence="1">
    <location>
        <begin position="172"/>
        <end position="191"/>
    </location>
</feature>
<name>A0A9W7X7A7_9POAL</name>
<feature type="transmembrane region" description="Helical" evidence="1">
    <location>
        <begin position="197"/>
        <end position="214"/>
    </location>
</feature>
<feature type="transmembrane region" description="Helical" evidence="1">
    <location>
        <begin position="275"/>
        <end position="298"/>
    </location>
</feature>
<dbReference type="InterPro" id="IPR013181">
    <property type="entry name" value="DUF1719"/>
</dbReference>
<dbReference type="EMBL" id="MU629996">
    <property type="protein sequence ID" value="KAJ1254563.1"/>
    <property type="molecule type" value="Genomic_DNA"/>
</dbReference>
<evidence type="ECO:0000256" key="1">
    <source>
        <dbReference type="SAM" id="Phobius"/>
    </source>
</evidence>
<reference evidence="2 3" key="1">
    <citation type="submission" date="2022-10" db="EMBL/GenBank/DDBJ databases">
        <title>WGS assembly of Paspalum vaginatum 540-79.</title>
        <authorList>
            <person name="Sun G."/>
            <person name="Wase N."/>
            <person name="Shu S."/>
            <person name="Jenkins J."/>
            <person name="Zhou B."/>
            <person name="Torres-Rodriguez J."/>
            <person name="Chen C."/>
            <person name="Sandor L."/>
            <person name="Plott C."/>
            <person name="Yoshinga Y."/>
            <person name="Daum C."/>
            <person name="Qi P."/>
            <person name="Barry K."/>
            <person name="Lipzen A."/>
            <person name="Berry L."/>
            <person name="Pedersen C."/>
            <person name="Gottilla T."/>
            <person name="Foltz A."/>
            <person name="Yu H."/>
            <person name="O'Malley R."/>
            <person name="Zhang C."/>
            <person name="Devos K."/>
            <person name="Sigmon B."/>
            <person name="Yu B."/>
            <person name="Obata T."/>
            <person name="Schmutz J."/>
            <person name="Schnable J."/>
        </authorList>
    </citation>
    <scope>NUCLEOTIDE SEQUENCE [LARGE SCALE GENOMIC DNA]</scope>
    <source>
        <strain evidence="3">cv. 540-79</strain>
    </source>
</reference>
<dbReference type="AlphaFoldDB" id="A0A9W7X7A7"/>
<accession>A0A9W7X7A7</accession>
<keyword evidence="1" id="KW-0472">Membrane</keyword>
<keyword evidence="1" id="KW-0812">Transmembrane</keyword>
<evidence type="ECO:0000313" key="2">
    <source>
        <dbReference type="EMBL" id="KAJ1254563.1"/>
    </source>
</evidence>
<feature type="transmembrane region" description="Helical" evidence="1">
    <location>
        <begin position="318"/>
        <end position="337"/>
    </location>
</feature>
<proteinExistence type="predicted"/>
<evidence type="ECO:0000313" key="3">
    <source>
        <dbReference type="Proteomes" id="UP001164776"/>
    </source>
</evidence>
<protein>
    <submittedName>
        <fullName evidence="2">Uncharacterized protein</fullName>
    </submittedName>
</protein>